<evidence type="ECO:0008006" key="5">
    <source>
        <dbReference type="Google" id="ProtNLM"/>
    </source>
</evidence>
<name>A0AAV5VMC3_9BILA</name>
<evidence type="ECO:0000313" key="4">
    <source>
        <dbReference type="Proteomes" id="UP001432322"/>
    </source>
</evidence>
<evidence type="ECO:0000313" key="3">
    <source>
        <dbReference type="EMBL" id="GMT37085.1"/>
    </source>
</evidence>
<comment type="caution">
    <text evidence="2">The sequence shown here is derived from an EMBL/GenBank/DDBJ whole genome shotgun (WGS) entry which is preliminary data.</text>
</comment>
<proteinExistence type="predicted"/>
<dbReference type="Proteomes" id="UP001432322">
    <property type="component" value="Unassembled WGS sequence"/>
</dbReference>
<keyword evidence="1" id="KW-0472">Membrane</keyword>
<reference evidence="2" key="1">
    <citation type="submission" date="2023-10" db="EMBL/GenBank/DDBJ databases">
        <title>Genome assembly of Pristionchus species.</title>
        <authorList>
            <person name="Yoshida K."/>
            <person name="Sommer R.J."/>
        </authorList>
    </citation>
    <scope>NUCLEOTIDE SEQUENCE</scope>
    <source>
        <strain evidence="2">RS5133</strain>
    </source>
</reference>
<keyword evidence="4" id="KW-1185">Reference proteome</keyword>
<feature type="transmembrane region" description="Helical" evidence="1">
    <location>
        <begin position="37"/>
        <end position="60"/>
    </location>
</feature>
<accession>A0AAV5VMC3</accession>
<protein>
    <recommendedName>
        <fullName evidence="5">Transmembrane protein</fullName>
    </recommendedName>
</protein>
<dbReference type="EMBL" id="BTSY01000037">
    <property type="protein sequence ID" value="GMT37085.1"/>
    <property type="molecule type" value="Genomic_DNA"/>
</dbReference>
<gene>
    <name evidence="2" type="ORF">PFISCL1PPCAC_11850</name>
    <name evidence="3" type="ORF">PFISCL1PPCAC_28382</name>
</gene>
<feature type="transmembrane region" description="Helical" evidence="1">
    <location>
        <begin position="72"/>
        <end position="91"/>
    </location>
</feature>
<dbReference type="AlphaFoldDB" id="A0AAV5VMC3"/>
<organism evidence="2 4">
    <name type="scientific">Pristionchus fissidentatus</name>
    <dbReference type="NCBI Taxonomy" id="1538716"/>
    <lineage>
        <taxon>Eukaryota</taxon>
        <taxon>Metazoa</taxon>
        <taxon>Ecdysozoa</taxon>
        <taxon>Nematoda</taxon>
        <taxon>Chromadorea</taxon>
        <taxon>Rhabditida</taxon>
        <taxon>Rhabditina</taxon>
        <taxon>Diplogasteromorpha</taxon>
        <taxon>Diplogasteroidea</taxon>
        <taxon>Neodiplogasteridae</taxon>
        <taxon>Pristionchus</taxon>
    </lineage>
</organism>
<keyword evidence="1" id="KW-1133">Transmembrane helix</keyword>
<dbReference type="EMBL" id="BTSY01000003">
    <property type="protein sequence ID" value="GMT20553.1"/>
    <property type="molecule type" value="Genomic_DNA"/>
</dbReference>
<sequence length="199" mass="22241">MIPCHRLIVGAVFGIQLLLFAGLIALEHEKLSDAFDLQIKCLFALLSAAFVLFAFSLIIFFIESDPLLIIELMKGASGAVLLQLGSVFAMPDWWHCIILLFCAAATALALISLNCLLLQPRTLDSDPEAYPSSSEVNHRFPKCQLQDLNTFRRFTLDPNLAREQIMMHQARSNNRKSFIVIDPSDNRNVAYGNPVSDNF</sequence>
<evidence type="ECO:0000313" key="2">
    <source>
        <dbReference type="EMBL" id="GMT20553.1"/>
    </source>
</evidence>
<evidence type="ECO:0000256" key="1">
    <source>
        <dbReference type="SAM" id="Phobius"/>
    </source>
</evidence>
<feature type="transmembrane region" description="Helical" evidence="1">
    <location>
        <begin position="97"/>
        <end position="118"/>
    </location>
</feature>
<feature type="transmembrane region" description="Helical" evidence="1">
    <location>
        <begin position="7"/>
        <end position="25"/>
    </location>
</feature>
<keyword evidence="1" id="KW-0812">Transmembrane</keyword>